<evidence type="ECO:0000313" key="8">
    <source>
        <dbReference type="EMBL" id="KAI2657661.1"/>
    </source>
</evidence>
<comment type="similarity">
    <text evidence="2">Belongs to the DRAM/TMEM150 family.</text>
</comment>
<evidence type="ECO:0000256" key="6">
    <source>
        <dbReference type="SAM" id="Phobius"/>
    </source>
</evidence>
<organism evidence="8 9">
    <name type="scientific">Labeo rohita</name>
    <name type="common">Indian major carp</name>
    <name type="synonym">Cyprinus rohita</name>
    <dbReference type="NCBI Taxonomy" id="84645"/>
    <lineage>
        <taxon>Eukaryota</taxon>
        <taxon>Metazoa</taxon>
        <taxon>Chordata</taxon>
        <taxon>Craniata</taxon>
        <taxon>Vertebrata</taxon>
        <taxon>Euteleostomi</taxon>
        <taxon>Actinopterygii</taxon>
        <taxon>Neopterygii</taxon>
        <taxon>Teleostei</taxon>
        <taxon>Ostariophysi</taxon>
        <taxon>Cypriniformes</taxon>
        <taxon>Cyprinidae</taxon>
        <taxon>Labeoninae</taxon>
        <taxon>Labeonini</taxon>
        <taxon>Labeo</taxon>
    </lineage>
</organism>
<keyword evidence="3 6" id="KW-0812">Transmembrane</keyword>
<dbReference type="Pfam" id="PF10277">
    <property type="entry name" value="Frag1"/>
    <property type="match status" value="1"/>
</dbReference>
<keyword evidence="5 6" id="KW-0472">Membrane</keyword>
<feature type="transmembrane region" description="Helical" evidence="6">
    <location>
        <begin position="150"/>
        <end position="173"/>
    </location>
</feature>
<dbReference type="InterPro" id="IPR050911">
    <property type="entry name" value="DRAM/TMEM150_Autophagy_Mod"/>
</dbReference>
<dbReference type="InterPro" id="IPR019402">
    <property type="entry name" value="CWH43_N"/>
</dbReference>
<evidence type="ECO:0000256" key="5">
    <source>
        <dbReference type="ARBA" id="ARBA00023136"/>
    </source>
</evidence>
<dbReference type="PANTHER" id="PTHR21324:SF9">
    <property type="entry name" value="TRANSMEMBRANE PROTEIN 150A"/>
    <property type="match status" value="1"/>
</dbReference>
<dbReference type="PANTHER" id="PTHR21324">
    <property type="entry name" value="FASTING-INDUCIBLE INTEGRAL MEMBRANE PROTEIN TM6P1-RELATED"/>
    <property type="match status" value="1"/>
</dbReference>
<reference evidence="8 9" key="1">
    <citation type="submission" date="2022-01" db="EMBL/GenBank/DDBJ databases">
        <title>A high-quality chromosome-level genome assembly of rohu carp, Labeo rohita.</title>
        <authorList>
            <person name="Arick M.A. II"/>
            <person name="Hsu C.-Y."/>
            <person name="Magbanua Z."/>
            <person name="Pechanova O."/>
            <person name="Grover C."/>
            <person name="Miller E."/>
            <person name="Thrash A."/>
            <person name="Ezzel L."/>
            <person name="Alam S."/>
            <person name="Benzie J."/>
            <person name="Hamilton M."/>
            <person name="Karsi A."/>
            <person name="Lawrence M.L."/>
            <person name="Peterson D.G."/>
        </authorList>
    </citation>
    <scope>NUCLEOTIDE SEQUENCE [LARGE SCALE GENOMIC DNA]</scope>
    <source>
        <strain evidence="9">BAU-BD-2019</strain>
        <tissue evidence="8">Blood</tissue>
    </source>
</reference>
<feature type="domain" description="CWH43-like N-terminal" evidence="7">
    <location>
        <begin position="76"/>
        <end position="172"/>
    </location>
</feature>
<evidence type="ECO:0000256" key="2">
    <source>
        <dbReference type="ARBA" id="ARBA00006565"/>
    </source>
</evidence>
<comment type="caution">
    <text evidence="8">The sequence shown here is derived from an EMBL/GenBank/DDBJ whole genome shotgun (WGS) entry which is preliminary data.</text>
</comment>
<protein>
    <submittedName>
        <fullName evidence="8">Transmembrane protein 150A</fullName>
    </submittedName>
</protein>
<comment type="subcellular location">
    <subcellularLocation>
        <location evidence="1">Endomembrane system</location>
        <topology evidence="1">Multi-pass membrane protein</topology>
    </subcellularLocation>
</comment>
<name>A0ABQ8M539_LABRO</name>
<evidence type="ECO:0000259" key="7">
    <source>
        <dbReference type="Pfam" id="PF10277"/>
    </source>
</evidence>
<feature type="transmembrane region" description="Helical" evidence="6">
    <location>
        <begin position="79"/>
        <end position="98"/>
    </location>
</feature>
<gene>
    <name evidence="8" type="ORF">H4Q32_009033</name>
</gene>
<evidence type="ECO:0000256" key="3">
    <source>
        <dbReference type="ARBA" id="ARBA00022692"/>
    </source>
</evidence>
<dbReference type="EMBL" id="JACTAM010000013">
    <property type="protein sequence ID" value="KAI2657661.1"/>
    <property type="molecule type" value="Genomic_DNA"/>
</dbReference>
<accession>A0ABQ8M539</accession>
<evidence type="ECO:0000313" key="9">
    <source>
        <dbReference type="Proteomes" id="UP000830375"/>
    </source>
</evidence>
<proteinExistence type="inferred from homology"/>
<keyword evidence="4 6" id="KW-1133">Transmembrane helix</keyword>
<sequence length="213" mass="23559">MDCSILSVFYEMEGRLLEMWVNESRRTMCCVYGVQSDHDLTGRRGGKVHVAQTPHLHLISKPACPSGALHRCGVDNAKVLHYVGAGVAFPTSMLFVCLQSALTYRLAKTQGEYNMGHLRLFMTLLAFVALVLSGVFFVQESFVLQHASAIFEWVFCVIIMLFYGTFAFEFTGISSDTMMVLARGQSLQSASRDHKMESLGGASQLPSESLSIL</sequence>
<evidence type="ECO:0000256" key="4">
    <source>
        <dbReference type="ARBA" id="ARBA00022989"/>
    </source>
</evidence>
<evidence type="ECO:0000256" key="1">
    <source>
        <dbReference type="ARBA" id="ARBA00004127"/>
    </source>
</evidence>
<feature type="transmembrane region" description="Helical" evidence="6">
    <location>
        <begin position="118"/>
        <end position="138"/>
    </location>
</feature>
<keyword evidence="9" id="KW-1185">Reference proteome</keyword>
<dbReference type="Proteomes" id="UP000830375">
    <property type="component" value="Unassembled WGS sequence"/>
</dbReference>